<organism evidence="4 5">
    <name type="scientific">Commensalibacter oyaizuii</name>
    <dbReference type="NCBI Taxonomy" id="3043873"/>
    <lineage>
        <taxon>Bacteria</taxon>
        <taxon>Pseudomonadati</taxon>
        <taxon>Pseudomonadota</taxon>
        <taxon>Alphaproteobacteria</taxon>
        <taxon>Acetobacterales</taxon>
        <taxon>Acetobacteraceae</taxon>
    </lineage>
</organism>
<proteinExistence type="predicted"/>
<dbReference type="InterPro" id="IPR029044">
    <property type="entry name" value="Nucleotide-diphossugar_trans"/>
</dbReference>
<keyword evidence="2" id="KW-0812">Transmembrane</keyword>
<dbReference type="SUPFAM" id="SSF53448">
    <property type="entry name" value="Nucleotide-diphospho-sugar transferases"/>
    <property type="match status" value="1"/>
</dbReference>
<keyword evidence="4" id="KW-0808">Transferase</keyword>
<evidence type="ECO:0000256" key="1">
    <source>
        <dbReference type="ARBA" id="ARBA00004167"/>
    </source>
</evidence>
<evidence type="ECO:0000256" key="2">
    <source>
        <dbReference type="ARBA" id="ARBA00022692"/>
    </source>
</evidence>
<keyword evidence="5" id="KW-1185">Reference proteome</keyword>
<dbReference type="EC" id="2.4.-.-" evidence="4"/>
<comment type="subcellular location">
    <subcellularLocation>
        <location evidence="1">Membrane</location>
        <topology evidence="1">Single-pass membrane protein</topology>
    </subcellularLocation>
</comment>
<comment type="caution">
    <text evidence="4">The sequence shown here is derived from an EMBL/GenBank/DDBJ whole genome shotgun (WGS) entry which is preliminary data.</text>
</comment>
<name>A0ABT6Q097_9PROT</name>
<dbReference type="PANTHER" id="PTHR21461:SF69">
    <property type="entry name" value="GLYCOSYLTRANSFERASE FAMILY 92 PROTEIN"/>
    <property type="match status" value="1"/>
</dbReference>
<reference evidence="4" key="1">
    <citation type="submission" date="2023-05" db="EMBL/GenBank/DDBJ databases">
        <title>Whole genome sequence of Commensalibacter sp.</title>
        <authorList>
            <person name="Charoenyingcharoen P."/>
            <person name="Yukphan P."/>
        </authorList>
    </citation>
    <scope>NUCLEOTIDE SEQUENCE</scope>
    <source>
        <strain evidence="4">TBRC 16381</strain>
    </source>
</reference>
<gene>
    <name evidence="4" type="ORF">QJV27_03195</name>
</gene>
<evidence type="ECO:0000313" key="5">
    <source>
        <dbReference type="Proteomes" id="UP001431634"/>
    </source>
</evidence>
<dbReference type="EMBL" id="JASBAO010000001">
    <property type="protein sequence ID" value="MDI2090393.1"/>
    <property type="molecule type" value="Genomic_DNA"/>
</dbReference>
<dbReference type="CDD" id="cd00761">
    <property type="entry name" value="Glyco_tranf_GTA_type"/>
    <property type="match status" value="1"/>
</dbReference>
<dbReference type="Pfam" id="PF13704">
    <property type="entry name" value="Glyco_tranf_2_4"/>
    <property type="match status" value="1"/>
</dbReference>
<sequence length="522" mass="61594">MSKVAVALFVKNERADIAGWIAWYQAFGIDRLYIFDDHSTDGTYEILQAAAKLYDIQLFRTNPIDQPNFYWRQRDAFMAAASMAKGQYDWIGFFDADEYVYLTDHDRFSDFLDQFPHADAVAINWCIYGNAKRVLFPKGHVVETFTYHSSMMLGDNQQVKSFIRPEKLGGNYINPHQFDVDMKKYVDTEGNNFEWRGPNKDITWSGAKVMHFICRSMEHYVERIRRRKSDLGDSFEHWQCFSLPYINMQDQNPLRMMPLVNKHFIQIEEQLWQYARHKMEEEIFKAALSFHSVPYNIPASSFSQQSLYDRLKKQIQGESDKPIVVRLTNGHKRHLYISNYSQKLMFASDLEAEIKYLLPIYGIVFPYLPNSIILTVLFEKKYHSTPFAIDGQLLLFFEHYFRPIYLSDMQKYALTSLYDEKLLGYSAENTQSVFLYDRSAKKEDMNDLWDLEVCYQDQNLIDDNIKVDLIDHQTTLKELLSVLTMIPHHNYREFIRLCVHLNDCERAKLNTLLPGILSRFLE</sequence>
<dbReference type="RefSeq" id="WP_281447535.1">
    <property type="nucleotide sequence ID" value="NZ_JASBAO010000001.1"/>
</dbReference>
<evidence type="ECO:0000256" key="3">
    <source>
        <dbReference type="ARBA" id="ARBA00022989"/>
    </source>
</evidence>
<dbReference type="GO" id="GO:0016757">
    <property type="term" value="F:glycosyltransferase activity"/>
    <property type="evidence" value="ECO:0007669"/>
    <property type="project" value="UniProtKB-KW"/>
</dbReference>
<keyword evidence="3" id="KW-1133">Transmembrane helix</keyword>
<keyword evidence="4" id="KW-0328">Glycosyltransferase</keyword>
<accession>A0ABT6Q097</accession>
<evidence type="ECO:0000313" key="4">
    <source>
        <dbReference type="EMBL" id="MDI2090393.1"/>
    </source>
</evidence>
<dbReference type="Gene3D" id="3.90.550.10">
    <property type="entry name" value="Spore Coat Polysaccharide Biosynthesis Protein SpsA, Chain A"/>
    <property type="match status" value="1"/>
</dbReference>
<dbReference type="PANTHER" id="PTHR21461">
    <property type="entry name" value="GLYCOSYLTRANSFERASE FAMILY 92 PROTEIN"/>
    <property type="match status" value="1"/>
</dbReference>
<keyword evidence="3" id="KW-0472">Membrane</keyword>
<protein>
    <submittedName>
        <fullName evidence="4">Glycosyltransferase family 2 protein</fullName>
        <ecNumber evidence="4">2.4.-.-</ecNumber>
    </submittedName>
</protein>
<dbReference type="Proteomes" id="UP001431634">
    <property type="component" value="Unassembled WGS sequence"/>
</dbReference>